<dbReference type="Proteomes" id="UP000050940">
    <property type="component" value="Unassembled WGS sequence"/>
</dbReference>
<protein>
    <recommendedName>
        <fullName evidence="4">Dihydroorotate dehydrogenase</fullName>
    </recommendedName>
</protein>
<dbReference type="GO" id="GO:0005507">
    <property type="term" value="F:copper ion binding"/>
    <property type="evidence" value="ECO:0007669"/>
    <property type="project" value="TreeGrafter"/>
</dbReference>
<dbReference type="GO" id="GO:0010038">
    <property type="term" value="P:response to metal ion"/>
    <property type="evidence" value="ECO:0007669"/>
    <property type="project" value="InterPro"/>
</dbReference>
<name>A0A0R0EBC2_9GAMM</name>
<organism evidence="2 3">
    <name type="scientific">Stenotrophomonas daejeonensis</name>
    <dbReference type="NCBI Taxonomy" id="659018"/>
    <lineage>
        <taxon>Bacteria</taxon>
        <taxon>Pseudomonadati</taxon>
        <taxon>Pseudomonadota</taxon>
        <taxon>Gammaproteobacteria</taxon>
        <taxon>Lysobacterales</taxon>
        <taxon>Lysobacteraceae</taxon>
        <taxon>Stenotrophomonas</taxon>
    </lineage>
</organism>
<sequence length="112" mass="12535">MDAHDARLVFCTCPDTPTAQSLARHLVERKLAACVNLLPPMQSVYRWQGRVEQAGEVQLLVKTCADRLDALTAAITRLHPYEVPEILALTPSAGLPAYLDWIRAQTREEDPR</sequence>
<comment type="similarity">
    <text evidence="1">Belongs to the CutA family.</text>
</comment>
<keyword evidence="3" id="KW-1185">Reference proteome</keyword>
<dbReference type="PATRIC" id="fig|659018.3.peg.688"/>
<reference evidence="2 3" key="1">
    <citation type="submission" date="2015-05" db="EMBL/GenBank/DDBJ databases">
        <title>Genome sequencing and analysis of members of genus Stenotrophomonas.</title>
        <authorList>
            <person name="Patil P.P."/>
            <person name="Midha S."/>
            <person name="Patil P.B."/>
        </authorList>
    </citation>
    <scope>NUCLEOTIDE SEQUENCE [LARGE SCALE GENOMIC DNA]</scope>
    <source>
        <strain evidence="2 3">JCM 16244</strain>
    </source>
</reference>
<dbReference type="SUPFAM" id="SSF54913">
    <property type="entry name" value="GlnB-like"/>
    <property type="match status" value="1"/>
</dbReference>
<evidence type="ECO:0000313" key="3">
    <source>
        <dbReference type="Proteomes" id="UP000050940"/>
    </source>
</evidence>
<dbReference type="Gene3D" id="3.30.70.120">
    <property type="match status" value="1"/>
</dbReference>
<accession>A0A0R0EBC2</accession>
<dbReference type="InterPro" id="IPR004323">
    <property type="entry name" value="Ion_tolerance_CutA"/>
</dbReference>
<dbReference type="PANTHER" id="PTHR23419">
    <property type="entry name" value="DIVALENT CATION TOLERANCE CUTA-RELATED"/>
    <property type="match status" value="1"/>
</dbReference>
<dbReference type="STRING" id="659018.ABB34_04035"/>
<dbReference type="AlphaFoldDB" id="A0A0R0EBC2"/>
<dbReference type="OrthoDB" id="37622at2"/>
<evidence type="ECO:0000313" key="2">
    <source>
        <dbReference type="EMBL" id="KRG87642.1"/>
    </source>
</evidence>
<dbReference type="EMBL" id="LDJP01000017">
    <property type="protein sequence ID" value="KRG87642.1"/>
    <property type="molecule type" value="Genomic_DNA"/>
</dbReference>
<proteinExistence type="inferred from homology"/>
<gene>
    <name evidence="2" type="ORF">ABB34_04035</name>
</gene>
<dbReference type="Pfam" id="PF03091">
    <property type="entry name" value="CutA1"/>
    <property type="match status" value="1"/>
</dbReference>
<evidence type="ECO:0000256" key="1">
    <source>
        <dbReference type="ARBA" id="ARBA00010169"/>
    </source>
</evidence>
<evidence type="ECO:0008006" key="4">
    <source>
        <dbReference type="Google" id="ProtNLM"/>
    </source>
</evidence>
<comment type="caution">
    <text evidence="2">The sequence shown here is derived from an EMBL/GenBank/DDBJ whole genome shotgun (WGS) entry which is preliminary data.</text>
</comment>
<dbReference type="PANTHER" id="PTHR23419:SF8">
    <property type="entry name" value="FI09726P"/>
    <property type="match status" value="1"/>
</dbReference>
<dbReference type="InterPro" id="IPR015867">
    <property type="entry name" value="N-reg_PII/ATP_PRibTrfase_C"/>
</dbReference>
<dbReference type="RefSeq" id="WP_057639970.1">
    <property type="nucleotide sequence ID" value="NZ_LDJP01000017.1"/>
</dbReference>
<dbReference type="InterPro" id="IPR011322">
    <property type="entry name" value="N-reg_PII-like_a/b"/>
</dbReference>